<keyword evidence="8" id="KW-0539">Nucleus</keyword>
<name>A0A1L0AYV4_9ASCO</name>
<evidence type="ECO:0000256" key="2">
    <source>
        <dbReference type="ARBA" id="ARBA00009687"/>
    </source>
</evidence>
<dbReference type="SMART" id="SM00490">
    <property type="entry name" value="HELICc"/>
    <property type="match status" value="1"/>
</dbReference>
<evidence type="ECO:0000256" key="7">
    <source>
        <dbReference type="ARBA" id="ARBA00023054"/>
    </source>
</evidence>
<dbReference type="Gene3D" id="3.40.50.10810">
    <property type="entry name" value="Tandem AAA-ATPase domain"/>
    <property type="match status" value="1"/>
</dbReference>
<dbReference type="PROSITE" id="PS51194">
    <property type="entry name" value="HELICASE_CTER"/>
    <property type="match status" value="1"/>
</dbReference>
<proteinExistence type="inferred from homology"/>
<dbReference type="InterPro" id="IPR038718">
    <property type="entry name" value="SNF2-like_sf"/>
</dbReference>
<evidence type="ECO:0000256" key="4">
    <source>
        <dbReference type="ARBA" id="ARBA00022801"/>
    </source>
</evidence>
<sequence>MRARVNYKEDNESDIDKEYMISDEEVIEISSDDDDYTIDQWMNDMPKDWWKERKERFLYSAKNMKKFGLSDKQLIKRYRILLKISPYFLKFIKPLGHSNKQIYQLCQEFEKRIKLNSKKKLTKSNTESSRDYPINLSDEEMEDEEDEDEFEIDEILDHEFNGFFDETPKYINNTQLRDYQINGLNWMVQLHKTNLSGILADEMGLGKTLQSVSFLGYLREYENIDGPFLVIAPKSTLQNWQREFEKWTPQVRAHILQGDKTYRYKFIHDVMYNCKFDVLITSFEILMKEKNALKRFLWRYIVIDEAHRIKNEESLFSRTIRSFHSLNRLLVTGTPLQNNLHELWALLNFILPDIFENSEIFDELFNQQSTEENPQDSKEDNEIVKELHSILSPFLLRRIKADVEKALLPKIESNVYVGMTDMQKKWYRLLLTKDIDALNTSVNSNESKTRLLNIVMQLRKCCNHPYLFDGAEPGPPYTLGQHLIDNSAKMIVLDKLLELKKSQGSRVLIFSQMARQLDILEDFCYLKGYKYCRIDGQTTHEDRIEAIDDYNAPDSDKFIFLLTTRAGGLGINLVTADTVVIYDSDWNPQADLQAMDRAHRIGQKKQVYVYRLITENAIEEKIIERAKQKLRLDQLVIQQGLKKNSDEENNKIGKNKDELLNMIQFGADEILGEEQEDDNSNSIRGKKFTPENVDIEELLKKSMQKTEELNKKFDSLGLQEIQNFSGTHDQSSYEWNGVNFQKQKVENNLFKKYGHLAEQHMTRERKKRTDINYAEDGGNSVEYRAPKYPIMYDFQFYPKEIHDIYEKEMYYYRKMNKFRVNKDFIRSKYENKQEEIDSDVEYLGDDVEDNEENKSASQPTSVTNDDEKSTSLSIKTKHNCPPGSYFVDGDHITEKDLIIREQEKIDNATEFTEEDKAKKELLLSKGFSNWTRRDFSMFVHNLSKLGRTYADELKRKIPTKTPEEVEEYTKVFFERFEELENFEKIKQSLDEVERKIRNKESKYESFNNFMKRYANNTNVLHDLPMPYMVNTSKRTYTELEDRFLLIKMYERGGDYETKKMYQYLKSCILGEPIFSTDWYFVTRTESEIGRRVNNLLLMIKKYEEARDTPTKTKRDLETAEELDNTKKIKKE</sequence>
<dbReference type="Pfam" id="PF00176">
    <property type="entry name" value="SNF2-rel_dom"/>
    <property type="match status" value="1"/>
</dbReference>
<dbReference type="PROSITE" id="PS51192">
    <property type="entry name" value="HELICASE_ATP_BIND_1"/>
    <property type="match status" value="1"/>
</dbReference>
<feature type="domain" description="Helicase ATP-binding" evidence="11">
    <location>
        <begin position="188"/>
        <end position="353"/>
    </location>
</feature>
<dbReference type="GO" id="GO:0004386">
    <property type="term" value="F:helicase activity"/>
    <property type="evidence" value="ECO:0007669"/>
    <property type="project" value="UniProtKB-KW"/>
</dbReference>
<evidence type="ECO:0000259" key="11">
    <source>
        <dbReference type="PROSITE" id="PS51192"/>
    </source>
</evidence>
<evidence type="ECO:0000256" key="6">
    <source>
        <dbReference type="ARBA" id="ARBA00022840"/>
    </source>
</evidence>
<dbReference type="GO" id="GO:0140658">
    <property type="term" value="F:ATP-dependent chromatin remodeler activity"/>
    <property type="evidence" value="ECO:0007669"/>
    <property type="project" value="TreeGrafter"/>
</dbReference>
<feature type="region of interest" description="Disordered" evidence="10">
    <location>
        <begin position="124"/>
        <end position="143"/>
    </location>
</feature>
<keyword evidence="7 9" id="KW-0175">Coiled coil</keyword>
<protein>
    <submittedName>
        <fullName evidence="13">Related to ISWI chromatin-remodeling complex ATPase ISW2</fullName>
    </submittedName>
</protein>
<dbReference type="SUPFAM" id="SSF46689">
    <property type="entry name" value="Homeodomain-like"/>
    <property type="match status" value="2"/>
</dbReference>
<dbReference type="InterPro" id="IPR015194">
    <property type="entry name" value="ISWI_HAND-dom"/>
</dbReference>
<dbReference type="InterPro" id="IPR009057">
    <property type="entry name" value="Homeodomain-like_sf"/>
</dbReference>
<accession>A0A1L0AYV4</accession>
<evidence type="ECO:0000256" key="1">
    <source>
        <dbReference type="ARBA" id="ARBA00004123"/>
    </source>
</evidence>
<dbReference type="CDD" id="cd18793">
    <property type="entry name" value="SF2_C_SNF"/>
    <property type="match status" value="1"/>
</dbReference>
<dbReference type="GO" id="GO:0003677">
    <property type="term" value="F:DNA binding"/>
    <property type="evidence" value="ECO:0007669"/>
    <property type="project" value="InterPro"/>
</dbReference>
<dbReference type="GO" id="GO:0006369">
    <property type="term" value="P:termination of RNA polymerase II transcription"/>
    <property type="evidence" value="ECO:0007669"/>
    <property type="project" value="UniProtKB-ARBA"/>
</dbReference>
<reference evidence="14" key="1">
    <citation type="submission" date="2016-11" db="EMBL/GenBank/DDBJ databases">
        <authorList>
            <person name="Guldener U."/>
        </authorList>
    </citation>
    <scope>NUCLEOTIDE SEQUENCE [LARGE SCALE GENOMIC DNA]</scope>
</reference>
<dbReference type="GO" id="GO:0005634">
    <property type="term" value="C:nucleus"/>
    <property type="evidence" value="ECO:0007669"/>
    <property type="project" value="UniProtKB-SubCell"/>
</dbReference>
<dbReference type="InterPro" id="IPR049730">
    <property type="entry name" value="SNF2/RAD54-like_C"/>
</dbReference>
<gene>
    <name evidence="13" type="ORF">HGUI_01514</name>
</gene>
<feature type="region of interest" description="Disordered" evidence="10">
    <location>
        <begin position="848"/>
        <end position="877"/>
    </location>
</feature>
<dbReference type="PANTHER" id="PTHR45623:SF49">
    <property type="entry name" value="SWI_SNF-RELATED MATRIX-ASSOCIATED ACTIN-DEPENDENT REGULATOR OF CHROMATIN SUBFAMILY A MEMBER 5"/>
    <property type="match status" value="1"/>
</dbReference>
<dbReference type="FunFam" id="3.40.50.300:FF:000082">
    <property type="entry name" value="ISWI chromatin remodeling complex ATPase ISW1"/>
    <property type="match status" value="1"/>
</dbReference>
<dbReference type="SMART" id="SM00487">
    <property type="entry name" value="DEXDc"/>
    <property type="match status" value="1"/>
</dbReference>
<comment type="similarity">
    <text evidence="2">Belongs to the SNF2/RAD54 helicase family. ISWI subfamily.</text>
</comment>
<dbReference type="Gene3D" id="1.10.1040.30">
    <property type="entry name" value="ISWI, HAND domain"/>
    <property type="match status" value="1"/>
</dbReference>
<dbReference type="GO" id="GO:0034728">
    <property type="term" value="P:nucleosome organization"/>
    <property type="evidence" value="ECO:0007669"/>
    <property type="project" value="TreeGrafter"/>
</dbReference>
<evidence type="ECO:0000256" key="10">
    <source>
        <dbReference type="SAM" id="MobiDB-lite"/>
    </source>
</evidence>
<keyword evidence="6" id="KW-0067">ATP-binding</keyword>
<dbReference type="GO" id="GO:0000785">
    <property type="term" value="C:chromatin"/>
    <property type="evidence" value="ECO:0007669"/>
    <property type="project" value="TreeGrafter"/>
</dbReference>
<feature type="region of interest" description="Disordered" evidence="10">
    <location>
        <begin position="1107"/>
        <end position="1131"/>
    </location>
</feature>
<dbReference type="InterPro" id="IPR036306">
    <property type="entry name" value="ISWI_HAND-dom_sf"/>
</dbReference>
<dbReference type="InterPro" id="IPR000330">
    <property type="entry name" value="SNF2_N"/>
</dbReference>
<dbReference type="SUPFAM" id="SSF52540">
    <property type="entry name" value="P-loop containing nucleoside triphosphate hydrolases"/>
    <property type="match status" value="2"/>
</dbReference>
<evidence type="ECO:0000256" key="5">
    <source>
        <dbReference type="ARBA" id="ARBA00022806"/>
    </source>
</evidence>
<dbReference type="Pfam" id="PF09111">
    <property type="entry name" value="SLIDE"/>
    <property type="match status" value="1"/>
</dbReference>
<keyword evidence="14" id="KW-1185">Reference proteome</keyword>
<dbReference type="InterPro" id="IPR015195">
    <property type="entry name" value="SLIDE"/>
</dbReference>
<dbReference type="Pfam" id="PF09110">
    <property type="entry name" value="HAND"/>
    <property type="match status" value="1"/>
</dbReference>
<evidence type="ECO:0000313" key="14">
    <source>
        <dbReference type="Proteomes" id="UP000183365"/>
    </source>
</evidence>
<keyword evidence="3" id="KW-0547">Nucleotide-binding</keyword>
<dbReference type="Gene3D" id="1.10.10.60">
    <property type="entry name" value="Homeodomain-like"/>
    <property type="match status" value="2"/>
</dbReference>
<dbReference type="InterPro" id="IPR014001">
    <property type="entry name" value="Helicase_ATP-bd"/>
</dbReference>
<feature type="domain" description="Helicase C-terminal" evidence="12">
    <location>
        <begin position="492"/>
        <end position="643"/>
    </location>
</feature>
<feature type="coiled-coil region" evidence="9">
    <location>
        <begin position="982"/>
        <end position="1009"/>
    </location>
</feature>
<evidence type="ECO:0000259" key="12">
    <source>
        <dbReference type="PROSITE" id="PS51194"/>
    </source>
</evidence>
<dbReference type="GO" id="GO:0005524">
    <property type="term" value="F:ATP binding"/>
    <property type="evidence" value="ECO:0007669"/>
    <property type="project" value="UniProtKB-KW"/>
</dbReference>
<evidence type="ECO:0000256" key="8">
    <source>
        <dbReference type="ARBA" id="ARBA00023242"/>
    </source>
</evidence>
<dbReference type="Gene3D" id="3.40.50.300">
    <property type="entry name" value="P-loop containing nucleotide triphosphate hydrolases"/>
    <property type="match status" value="1"/>
</dbReference>
<evidence type="ECO:0000313" key="13">
    <source>
        <dbReference type="EMBL" id="SGZ39314.1"/>
    </source>
</evidence>
<dbReference type="GO" id="GO:0042393">
    <property type="term" value="F:histone binding"/>
    <property type="evidence" value="ECO:0007669"/>
    <property type="project" value="TreeGrafter"/>
</dbReference>
<dbReference type="GO" id="GO:0031491">
    <property type="term" value="F:nucleosome binding"/>
    <property type="evidence" value="ECO:0007669"/>
    <property type="project" value="InterPro"/>
</dbReference>
<dbReference type="AlphaFoldDB" id="A0A1L0AYV4"/>
<organism evidence="13 14">
    <name type="scientific">Hanseniaspora guilliermondii</name>
    <dbReference type="NCBI Taxonomy" id="56406"/>
    <lineage>
        <taxon>Eukaryota</taxon>
        <taxon>Fungi</taxon>
        <taxon>Dikarya</taxon>
        <taxon>Ascomycota</taxon>
        <taxon>Saccharomycotina</taxon>
        <taxon>Saccharomycetes</taxon>
        <taxon>Saccharomycodales</taxon>
        <taxon>Saccharomycodaceae</taxon>
        <taxon>Hanseniaspora</taxon>
    </lineage>
</organism>
<keyword evidence="5" id="KW-0347">Helicase</keyword>
<keyword evidence="4" id="KW-0378">Hydrolase</keyword>
<dbReference type="GO" id="GO:0016887">
    <property type="term" value="F:ATP hydrolysis activity"/>
    <property type="evidence" value="ECO:0007669"/>
    <property type="project" value="TreeGrafter"/>
</dbReference>
<dbReference type="PANTHER" id="PTHR45623">
    <property type="entry name" value="CHROMODOMAIN-HELICASE-DNA-BINDING PROTEIN 3-RELATED-RELATED"/>
    <property type="match status" value="1"/>
</dbReference>
<dbReference type="VEuPathDB" id="FungiDB:HGUI_01514"/>
<dbReference type="InterPro" id="IPR001650">
    <property type="entry name" value="Helicase_C-like"/>
</dbReference>
<dbReference type="Pfam" id="PF00271">
    <property type="entry name" value="Helicase_C"/>
    <property type="match status" value="1"/>
</dbReference>
<dbReference type="InterPro" id="IPR027417">
    <property type="entry name" value="P-loop_NTPase"/>
</dbReference>
<dbReference type="SUPFAM" id="SSF101224">
    <property type="entry name" value="HAND domain of the nucleosome remodeling ATPase ISWI"/>
    <property type="match status" value="2"/>
</dbReference>
<evidence type="ECO:0000256" key="3">
    <source>
        <dbReference type="ARBA" id="ARBA00022741"/>
    </source>
</evidence>
<evidence type="ECO:0000256" key="9">
    <source>
        <dbReference type="SAM" id="Coils"/>
    </source>
</evidence>
<dbReference type="OrthoDB" id="5857104at2759"/>
<dbReference type="FunFam" id="3.40.50.10810:FF:000015">
    <property type="entry name" value="lymphoid-specific helicase isoform X1"/>
    <property type="match status" value="1"/>
</dbReference>
<dbReference type="EMBL" id="FQNF01000021">
    <property type="protein sequence ID" value="SGZ39314.1"/>
    <property type="molecule type" value="Genomic_DNA"/>
</dbReference>
<dbReference type="Proteomes" id="UP000183365">
    <property type="component" value="Unassembled WGS sequence"/>
</dbReference>
<comment type="subcellular location">
    <subcellularLocation>
        <location evidence="1">Nucleus</location>
    </subcellularLocation>
</comment>